<dbReference type="Proteomes" id="UP000063718">
    <property type="component" value="Unassembled WGS sequence"/>
</dbReference>
<evidence type="ECO:0000256" key="3">
    <source>
        <dbReference type="ARBA" id="ARBA00023125"/>
    </source>
</evidence>
<comment type="similarity">
    <text evidence="1">Belongs to the LysR transcriptional regulatory family.</text>
</comment>
<dbReference type="Pfam" id="PF00126">
    <property type="entry name" value="HTH_1"/>
    <property type="match status" value="1"/>
</dbReference>
<dbReference type="SUPFAM" id="SSF46785">
    <property type="entry name" value="Winged helix' DNA-binding domain"/>
    <property type="match status" value="1"/>
</dbReference>
<organism evidence="6">
    <name type="scientific">Moorella thermoacetica Y72</name>
    <dbReference type="NCBI Taxonomy" id="1325331"/>
    <lineage>
        <taxon>Bacteria</taxon>
        <taxon>Bacillati</taxon>
        <taxon>Bacillota</taxon>
        <taxon>Clostridia</taxon>
        <taxon>Neomoorellales</taxon>
        <taxon>Neomoorellaceae</taxon>
        <taxon>Neomoorella</taxon>
    </lineage>
</organism>
<dbReference type="InterPro" id="IPR005119">
    <property type="entry name" value="LysR_subst-bd"/>
</dbReference>
<feature type="domain" description="HTH lysR-type" evidence="5">
    <location>
        <begin position="42"/>
        <end position="99"/>
    </location>
</feature>
<dbReference type="FunFam" id="1.10.10.10:FF:000001">
    <property type="entry name" value="LysR family transcriptional regulator"/>
    <property type="match status" value="1"/>
</dbReference>
<dbReference type="InterPro" id="IPR036390">
    <property type="entry name" value="WH_DNA-bd_sf"/>
</dbReference>
<dbReference type="GO" id="GO:0003700">
    <property type="term" value="F:DNA-binding transcription factor activity"/>
    <property type="evidence" value="ECO:0007669"/>
    <property type="project" value="InterPro"/>
</dbReference>
<dbReference type="InterPro" id="IPR000847">
    <property type="entry name" value="LysR_HTH_N"/>
</dbReference>
<gene>
    <name evidence="6" type="ORF">MTY_1471</name>
</gene>
<name>A0A0S6UCX7_NEOTH</name>
<dbReference type="PROSITE" id="PS50931">
    <property type="entry name" value="HTH_LYSR"/>
    <property type="match status" value="1"/>
</dbReference>
<keyword evidence="2" id="KW-0805">Transcription regulation</keyword>
<dbReference type="InterPro" id="IPR036388">
    <property type="entry name" value="WH-like_DNA-bd_sf"/>
</dbReference>
<reference evidence="6" key="1">
    <citation type="journal article" date="2014" name="Gene">
        <title>Genome-guided analysis of transformation efficiency and carbon dioxide assimilation by Moorella thermoacetica Y72.</title>
        <authorList>
            <person name="Tsukahara K."/>
            <person name="Kita A."/>
            <person name="Nakashimada Y."/>
            <person name="Hoshino T."/>
            <person name="Murakami K."/>
        </authorList>
    </citation>
    <scope>NUCLEOTIDE SEQUENCE [LARGE SCALE GENOMIC DNA]</scope>
    <source>
        <strain evidence="6">Y72</strain>
    </source>
</reference>
<dbReference type="PANTHER" id="PTHR30126">
    <property type="entry name" value="HTH-TYPE TRANSCRIPTIONAL REGULATOR"/>
    <property type="match status" value="1"/>
</dbReference>
<evidence type="ECO:0000259" key="5">
    <source>
        <dbReference type="PROSITE" id="PS50931"/>
    </source>
</evidence>
<evidence type="ECO:0000313" key="6">
    <source>
        <dbReference type="EMBL" id="GAF26132.1"/>
    </source>
</evidence>
<dbReference type="Gene3D" id="3.40.190.290">
    <property type="match status" value="1"/>
</dbReference>
<proteinExistence type="inferred from homology"/>
<dbReference type="GO" id="GO:0000976">
    <property type="term" value="F:transcription cis-regulatory region binding"/>
    <property type="evidence" value="ECO:0007669"/>
    <property type="project" value="TreeGrafter"/>
</dbReference>
<dbReference type="AlphaFoldDB" id="A0A0S6UCX7"/>
<dbReference type="CDD" id="cd08420">
    <property type="entry name" value="PBP2_CysL_like"/>
    <property type="match status" value="1"/>
</dbReference>
<protein>
    <submittedName>
        <fullName evidence="6">Transcriptional regulator</fullName>
    </submittedName>
</protein>
<dbReference type="SUPFAM" id="SSF53850">
    <property type="entry name" value="Periplasmic binding protein-like II"/>
    <property type="match status" value="1"/>
</dbReference>
<dbReference type="Gene3D" id="1.10.10.10">
    <property type="entry name" value="Winged helix-like DNA-binding domain superfamily/Winged helix DNA-binding domain"/>
    <property type="match status" value="1"/>
</dbReference>
<keyword evidence="4" id="KW-0804">Transcription</keyword>
<evidence type="ECO:0000256" key="4">
    <source>
        <dbReference type="ARBA" id="ARBA00023163"/>
    </source>
</evidence>
<dbReference type="PANTHER" id="PTHR30126:SF40">
    <property type="entry name" value="HTH-TYPE TRANSCRIPTIONAL REGULATOR GLTR"/>
    <property type="match status" value="1"/>
</dbReference>
<sequence length="338" mass="36967">MGFKLICASCVSGATTIPALPPSYRLLCYNKTVTSVKGGCPVNINHLEAFCTVAQVKSISEAARILHMSQSSLSYQIQLLEKDLDVELFTRTTKGVELTAMGEIVYEYGQTFLQLAENLRRDLDNWKSGQEHLIVGASSSIGSYALPCTIYSFKEKYPDANIKLLVGNREETIQKLLDKTIDIGLIEGPVDQPGLATRGVTEDELLLIVPAGWQGQESITLEELCRLPLILREEGSGTRQVIARALAEHGLGIANLNVVLELNSNDAIKSAITAGHGVSLLSRLATRREIHNGSLKALQVKGISFRSTFTIVYPAGKPATNLQKKFFRFLLANKKAFC</sequence>
<evidence type="ECO:0000256" key="1">
    <source>
        <dbReference type="ARBA" id="ARBA00009437"/>
    </source>
</evidence>
<dbReference type="PRINTS" id="PR00039">
    <property type="entry name" value="HTHLYSR"/>
</dbReference>
<accession>A0A0S6UCX7</accession>
<dbReference type="Pfam" id="PF03466">
    <property type="entry name" value="LysR_substrate"/>
    <property type="match status" value="1"/>
</dbReference>
<dbReference type="EMBL" id="DF238840">
    <property type="protein sequence ID" value="GAF26132.1"/>
    <property type="molecule type" value="Genomic_DNA"/>
</dbReference>
<evidence type="ECO:0000256" key="2">
    <source>
        <dbReference type="ARBA" id="ARBA00023015"/>
    </source>
</evidence>
<keyword evidence="3" id="KW-0238">DNA-binding</keyword>